<dbReference type="KEGG" id="pvo:PVOR_02830"/>
<dbReference type="EMBL" id="ADHJ01000006">
    <property type="protein sequence ID" value="EFU43271.1"/>
    <property type="molecule type" value="Genomic_DNA"/>
</dbReference>
<evidence type="ECO:0000313" key="1">
    <source>
        <dbReference type="EMBL" id="EFU43271.1"/>
    </source>
</evidence>
<reference evidence="1 2" key="1">
    <citation type="journal article" date="2010" name="BMC Genomics">
        <title>Genome sequence of the pattern forming Paenibacillus vortex bacterium reveals potential for thriving in complex environments.</title>
        <authorList>
            <person name="Sirota-Madi A."/>
            <person name="Olender T."/>
            <person name="Helman Y."/>
            <person name="Ingham C."/>
            <person name="Brainis I."/>
            <person name="Roth D."/>
            <person name="Hagi E."/>
            <person name="Brodsky L."/>
            <person name="Leshkowitz D."/>
            <person name="Galatenko V."/>
            <person name="Nikolaev V."/>
            <person name="Mugasimangalam R.C."/>
            <person name="Bransburg-Zabary S."/>
            <person name="Gutnick D.L."/>
            <person name="Lancet D."/>
            <person name="Ben-Jacob E."/>
        </authorList>
    </citation>
    <scope>NUCLEOTIDE SEQUENCE [LARGE SCALE GENOMIC DNA]</scope>
    <source>
        <strain evidence="1 2">V453</strain>
    </source>
</reference>
<sequence length="57" mass="6897">MHSVAFFDKISTKQGIHKCFVHAEKAAFRTWRHMLMTDKDVELEYFLNKHFLEITRL</sequence>
<comment type="caution">
    <text evidence="1">The sequence shown here is derived from an EMBL/GenBank/DDBJ whole genome shotgun (WGS) entry which is preliminary data.</text>
</comment>
<protein>
    <submittedName>
        <fullName evidence="1">Uncharacterized protein</fullName>
    </submittedName>
</protein>
<accession>A0A2R9T0Y0</accession>
<proteinExistence type="predicted"/>
<evidence type="ECO:0000313" key="2">
    <source>
        <dbReference type="Proteomes" id="UP000003094"/>
    </source>
</evidence>
<dbReference type="Proteomes" id="UP000003094">
    <property type="component" value="Unassembled WGS sequence"/>
</dbReference>
<keyword evidence="2" id="KW-1185">Reference proteome</keyword>
<gene>
    <name evidence="1" type="ORF">PVOR_02830</name>
</gene>
<dbReference type="AlphaFoldDB" id="A0A2R9T0Y0"/>
<name>A0A2R9T0Y0_9BACL</name>
<organism evidence="1 2">
    <name type="scientific">Paenibacillus vortex V453</name>
    <dbReference type="NCBI Taxonomy" id="715225"/>
    <lineage>
        <taxon>Bacteria</taxon>
        <taxon>Bacillati</taxon>
        <taxon>Bacillota</taxon>
        <taxon>Bacilli</taxon>
        <taxon>Bacillales</taxon>
        <taxon>Paenibacillaceae</taxon>
        <taxon>Paenibacillus</taxon>
    </lineage>
</organism>